<evidence type="ECO:0000313" key="2">
    <source>
        <dbReference type="Proteomes" id="UP000476064"/>
    </source>
</evidence>
<dbReference type="AlphaFoldDB" id="A0A6C0FWC8"/>
<protein>
    <submittedName>
        <fullName evidence="1">Uncharacterized protein</fullName>
    </submittedName>
</protein>
<proteinExistence type="predicted"/>
<evidence type="ECO:0000313" key="1">
    <source>
        <dbReference type="EMBL" id="QHT59771.1"/>
    </source>
</evidence>
<gene>
    <name evidence="1" type="ORF">GXP70_07265</name>
</gene>
<accession>A0A6C0FWC8</accession>
<sequence length="77" mass="8873">MARRRELLAQRIFMSGQTVPQDGVYGNLWGGWLPLLQGDRFPQHPGMDDTKWTYQGTLTAGLPQWKRADGKRWASDR</sequence>
<organism evidence="1 2">
    <name type="scientific">Paenibacillus lycopersici</name>
    <dbReference type="NCBI Taxonomy" id="2704462"/>
    <lineage>
        <taxon>Bacteria</taxon>
        <taxon>Bacillati</taxon>
        <taxon>Bacillota</taxon>
        <taxon>Bacilli</taxon>
        <taxon>Bacillales</taxon>
        <taxon>Paenibacillaceae</taxon>
        <taxon>Paenibacillus</taxon>
    </lineage>
</organism>
<name>A0A6C0FWC8_9BACL</name>
<dbReference type="EMBL" id="CP048209">
    <property type="protein sequence ID" value="QHT59771.1"/>
    <property type="molecule type" value="Genomic_DNA"/>
</dbReference>
<dbReference type="KEGG" id="plyc:GXP70_07265"/>
<keyword evidence="2" id="KW-1185">Reference proteome</keyword>
<reference evidence="1 2" key="1">
    <citation type="submission" date="2020-01" db="EMBL/GenBank/DDBJ databases">
        <title>Paenibacillus sp. nov., isolated from tomato rhizosphere.</title>
        <authorList>
            <person name="Weon H.-Y."/>
            <person name="Lee S.A."/>
        </authorList>
    </citation>
    <scope>NUCLEOTIDE SEQUENCE [LARGE SCALE GENOMIC DNA]</scope>
    <source>
        <strain evidence="1 2">12200R-189</strain>
    </source>
</reference>
<dbReference type="Proteomes" id="UP000476064">
    <property type="component" value="Chromosome"/>
</dbReference>
<dbReference type="RefSeq" id="WP_162355837.1">
    <property type="nucleotide sequence ID" value="NZ_CP048209.1"/>
</dbReference>